<evidence type="ECO:0000313" key="2">
    <source>
        <dbReference type="EMBL" id="XAY07907.1"/>
    </source>
</evidence>
<dbReference type="PANTHER" id="PTHR42791:SF1">
    <property type="entry name" value="N-ACETYLTRANSFERASE DOMAIN-CONTAINING PROTEIN"/>
    <property type="match status" value="1"/>
</dbReference>
<dbReference type="EMBL" id="CP114014">
    <property type="protein sequence ID" value="XAY07907.1"/>
    <property type="molecule type" value="Genomic_DNA"/>
</dbReference>
<dbReference type="Pfam" id="PF00583">
    <property type="entry name" value="Acetyltransf_1"/>
    <property type="match status" value="1"/>
</dbReference>
<dbReference type="SUPFAM" id="SSF55729">
    <property type="entry name" value="Acyl-CoA N-acyltransferases (Nat)"/>
    <property type="match status" value="1"/>
</dbReference>
<name>A0AAU7B2K7_9ACTN</name>
<proteinExistence type="predicted"/>
<feature type="domain" description="N-acetyltransferase" evidence="1">
    <location>
        <begin position="116"/>
        <end position="204"/>
    </location>
</feature>
<dbReference type="Gene3D" id="3.40.630.30">
    <property type="match status" value="1"/>
</dbReference>
<dbReference type="PANTHER" id="PTHR42791">
    <property type="entry name" value="GNAT FAMILY ACETYLTRANSFERASE"/>
    <property type="match status" value="1"/>
</dbReference>
<dbReference type="CDD" id="cd04301">
    <property type="entry name" value="NAT_SF"/>
    <property type="match status" value="1"/>
</dbReference>
<dbReference type="PROSITE" id="PS51186">
    <property type="entry name" value="GNAT"/>
    <property type="match status" value="1"/>
</dbReference>
<dbReference type="InterPro" id="IPR016181">
    <property type="entry name" value="Acyl_CoA_acyltransferase"/>
</dbReference>
<dbReference type="RefSeq" id="WP_354699094.1">
    <property type="nucleotide sequence ID" value="NZ_CP114014.1"/>
</dbReference>
<protein>
    <recommendedName>
        <fullName evidence="1">N-acetyltransferase domain-containing protein</fullName>
    </recommendedName>
</protein>
<reference evidence="2" key="1">
    <citation type="submission" date="2022-12" db="EMBL/GenBank/DDBJ databases">
        <title>Paraconexibacter alkalitolerans sp. nov. and Baekduia alba sp. nov., isolated from soil and emended description of the genera Paraconexibacter (Chun et al., 2020) and Baekduia (An et al., 2020).</title>
        <authorList>
            <person name="Vieira S."/>
            <person name="Huber K.J."/>
            <person name="Geppert A."/>
            <person name="Wolf J."/>
            <person name="Neumann-Schaal M."/>
            <person name="Muesken M."/>
            <person name="Overmann J."/>
        </authorList>
    </citation>
    <scope>NUCLEOTIDE SEQUENCE</scope>
    <source>
        <strain evidence="2">AEG42_29</strain>
    </source>
</reference>
<organism evidence="2">
    <name type="scientific">Paraconexibacter sp. AEG42_29</name>
    <dbReference type="NCBI Taxonomy" id="2997339"/>
    <lineage>
        <taxon>Bacteria</taxon>
        <taxon>Bacillati</taxon>
        <taxon>Actinomycetota</taxon>
        <taxon>Thermoleophilia</taxon>
        <taxon>Solirubrobacterales</taxon>
        <taxon>Paraconexibacteraceae</taxon>
        <taxon>Paraconexibacter</taxon>
    </lineage>
</organism>
<sequence length="204" mass="22484">MHEGADAGKRTDDEVRMATVSDRDTIAATLIDAFAEDPVLSWVMPDRARRMRYGRQFFTQLGRRLIPDGLTFTVDGGAAVWASPGHWRESPADVVRLGLACLPGLWPRPLSTTLGLAGVEAAHPKERHLYLATVGVRRDRQGQGLGTRLMAPGLEQADARGLPCYLESSNPLNVPLYERHGFRVTAEHQLPGGPPIWLMWRPAS</sequence>
<dbReference type="GO" id="GO:0016747">
    <property type="term" value="F:acyltransferase activity, transferring groups other than amino-acyl groups"/>
    <property type="evidence" value="ECO:0007669"/>
    <property type="project" value="InterPro"/>
</dbReference>
<dbReference type="InterPro" id="IPR052523">
    <property type="entry name" value="Trichothecene_AcTrans"/>
</dbReference>
<dbReference type="InterPro" id="IPR000182">
    <property type="entry name" value="GNAT_dom"/>
</dbReference>
<dbReference type="KEGG" id="parq:DSM112329_04801"/>
<evidence type="ECO:0000259" key="1">
    <source>
        <dbReference type="PROSITE" id="PS51186"/>
    </source>
</evidence>
<accession>A0AAU7B2K7</accession>
<gene>
    <name evidence="2" type="ORF">DSM112329_04801</name>
</gene>
<dbReference type="AlphaFoldDB" id="A0AAU7B2K7"/>